<reference evidence="2 3" key="1">
    <citation type="submission" date="2017-11" db="EMBL/GenBank/DDBJ databases">
        <title>Genomic Encyclopedia of Archaeal and Bacterial Type Strains, Phase II (KMG-II): From Individual Species to Whole Genera.</title>
        <authorList>
            <person name="Goeker M."/>
        </authorList>
    </citation>
    <scope>NUCLEOTIDE SEQUENCE [LARGE SCALE GENOMIC DNA]</scope>
    <source>
        <strain evidence="2 3">DSM 22413</strain>
    </source>
</reference>
<proteinExistence type="predicted"/>
<dbReference type="InterPro" id="IPR034660">
    <property type="entry name" value="DinB/YfiT-like"/>
</dbReference>
<dbReference type="Gene3D" id="1.20.120.450">
    <property type="entry name" value="dinb family like domain"/>
    <property type="match status" value="1"/>
</dbReference>
<keyword evidence="3" id="KW-1185">Reference proteome</keyword>
<dbReference type="InterPro" id="IPR017517">
    <property type="entry name" value="Maleyloyr_isom"/>
</dbReference>
<sequence>MRDEPFEAAAELFVALVARVPPDAWDRPGLGDWDVRALVGHTSRSFTTVLTYLDDRPEASDVGTAGDYYAATSRFLAAADPEAVAERGRAAGRALGDDPLAAVSDLWDRTVARLVDARPDDLLRTIVGGMRVRDYLPTRVLELVVHSRDLARALGLGLGVPDELVRAVTTLAVDAAVAQGEGGRVLDALVGRGTLPAGFSVV</sequence>
<dbReference type="InterPro" id="IPR024344">
    <property type="entry name" value="MDMPI_metal-binding"/>
</dbReference>
<accession>A0A2M8WTJ9</accession>
<dbReference type="SUPFAM" id="SSF109854">
    <property type="entry name" value="DinB/YfiT-like putative metalloenzymes"/>
    <property type="match status" value="1"/>
</dbReference>
<dbReference type="AlphaFoldDB" id="A0A2M8WTJ9"/>
<evidence type="ECO:0000313" key="3">
    <source>
        <dbReference type="Proteomes" id="UP000231586"/>
    </source>
</evidence>
<comment type="caution">
    <text evidence="2">The sequence shown here is derived from an EMBL/GenBank/DDBJ whole genome shotgun (WGS) entry which is preliminary data.</text>
</comment>
<dbReference type="NCBIfam" id="TIGR03083">
    <property type="entry name" value="maleylpyruvate isomerase family mycothiol-dependent enzyme"/>
    <property type="match status" value="1"/>
</dbReference>
<dbReference type="EMBL" id="PGTZ01000007">
    <property type="protein sequence ID" value="PJI94208.1"/>
    <property type="molecule type" value="Genomic_DNA"/>
</dbReference>
<evidence type="ECO:0000313" key="2">
    <source>
        <dbReference type="EMBL" id="PJI94208.1"/>
    </source>
</evidence>
<organism evidence="2 3">
    <name type="scientific">Luteimicrobium subarcticum</name>
    <dbReference type="NCBI Taxonomy" id="620910"/>
    <lineage>
        <taxon>Bacteria</taxon>
        <taxon>Bacillati</taxon>
        <taxon>Actinomycetota</taxon>
        <taxon>Actinomycetes</taxon>
        <taxon>Micrococcales</taxon>
        <taxon>Luteimicrobium</taxon>
    </lineage>
</organism>
<dbReference type="Proteomes" id="UP000231586">
    <property type="component" value="Unassembled WGS sequence"/>
</dbReference>
<evidence type="ECO:0000259" key="1">
    <source>
        <dbReference type="Pfam" id="PF11716"/>
    </source>
</evidence>
<name>A0A2M8WTJ9_9MICO</name>
<dbReference type="GO" id="GO:0046872">
    <property type="term" value="F:metal ion binding"/>
    <property type="evidence" value="ECO:0007669"/>
    <property type="project" value="InterPro"/>
</dbReference>
<feature type="domain" description="Mycothiol-dependent maleylpyruvate isomerase metal-binding" evidence="1">
    <location>
        <begin position="7"/>
        <end position="151"/>
    </location>
</feature>
<protein>
    <submittedName>
        <fullName evidence="2">Uncharacterized protein (TIGR03083 family)</fullName>
    </submittedName>
</protein>
<dbReference type="OrthoDB" id="3292744at2"/>
<dbReference type="RefSeq" id="WP_100349933.1">
    <property type="nucleotide sequence ID" value="NZ_PGTZ01000007.1"/>
</dbReference>
<dbReference type="Pfam" id="PF11716">
    <property type="entry name" value="MDMPI_N"/>
    <property type="match status" value="1"/>
</dbReference>
<gene>
    <name evidence="2" type="ORF">CLV34_1696</name>
</gene>